<dbReference type="Gene3D" id="3.40.50.2000">
    <property type="entry name" value="Glycogen Phosphorylase B"/>
    <property type="match status" value="1"/>
</dbReference>
<evidence type="ECO:0000313" key="2">
    <source>
        <dbReference type="EMBL" id="SFZ92143.1"/>
    </source>
</evidence>
<keyword evidence="2" id="KW-0808">Transferase</keyword>
<dbReference type="EMBL" id="FPKW01000003">
    <property type="protein sequence ID" value="SFZ92143.1"/>
    <property type="molecule type" value="Genomic_DNA"/>
</dbReference>
<keyword evidence="1" id="KW-0812">Transmembrane</keyword>
<dbReference type="GO" id="GO:0016740">
    <property type="term" value="F:transferase activity"/>
    <property type="evidence" value="ECO:0007669"/>
    <property type="project" value="UniProtKB-KW"/>
</dbReference>
<keyword evidence="1" id="KW-1133">Transmembrane helix</keyword>
<feature type="transmembrane region" description="Helical" evidence="1">
    <location>
        <begin position="69"/>
        <end position="89"/>
    </location>
</feature>
<proteinExistence type="predicted"/>
<feature type="transmembrane region" description="Helical" evidence="1">
    <location>
        <begin position="38"/>
        <end position="63"/>
    </location>
</feature>
<accession>A0A1K2IIB6</accession>
<evidence type="ECO:0000256" key="1">
    <source>
        <dbReference type="SAM" id="Phobius"/>
    </source>
</evidence>
<name>A0A1K2IIB6_9FLAO</name>
<dbReference type="STRING" id="1612149.SAMN05216324_103133"/>
<keyword evidence="3" id="KW-1185">Reference proteome</keyword>
<dbReference type="Proteomes" id="UP000182034">
    <property type="component" value="Unassembled WGS sequence"/>
</dbReference>
<organism evidence="2 3">
    <name type="scientific">Chryseobacterium limigenitum</name>
    <dbReference type="NCBI Taxonomy" id="1612149"/>
    <lineage>
        <taxon>Bacteria</taxon>
        <taxon>Pseudomonadati</taxon>
        <taxon>Bacteroidota</taxon>
        <taxon>Flavobacteriia</taxon>
        <taxon>Flavobacteriales</taxon>
        <taxon>Weeksellaceae</taxon>
        <taxon>Chryseobacterium group</taxon>
        <taxon>Chryseobacterium</taxon>
    </lineage>
</organism>
<dbReference type="AlphaFoldDB" id="A0A1K2IIB6"/>
<keyword evidence="1" id="KW-0472">Membrane</keyword>
<sequence length="356" mass="41375">MTDKDIIYFSNTDSSPQEGGMARNYAFFLEMKKRGARIYNYTSLNSFYRILSSITSLFILLGFRNKKIVILQIVLLKYIFPFALFRFIWYRNFVKTVLSFISKRNMLYIEVNDLIYEQSVDLGIDVSPLAIIYQEFIFNQPNLHFIFASQLMGEYAVEKYGLKADSFQTIINGAPEIDLSTQCPIEIIDDNKVKYIYAGTLNAGREIKQFIEIFVENKNTTLILIGTEGEWISDLKYDNIHYLGGFPEKEALIIASKCDVGIIPYNEEKLYYNICYPTKNSFYVAAGLPILCTPLQETMRVFNQYPQIAFFEKIVNWSTFLKTTTKEDILIAKESVKNVKDKFFWKTLLNKMNLNS</sequence>
<protein>
    <submittedName>
        <fullName evidence="2">Glycosyltransferase involved in cell wall bisynthesis</fullName>
    </submittedName>
</protein>
<reference evidence="3" key="1">
    <citation type="submission" date="2016-10" db="EMBL/GenBank/DDBJ databases">
        <authorList>
            <person name="Varghese N."/>
            <person name="Submissions S."/>
        </authorList>
    </citation>
    <scope>NUCLEOTIDE SEQUENCE [LARGE SCALE GENOMIC DNA]</scope>
    <source>
        <strain evidence="3">SUR2</strain>
    </source>
</reference>
<evidence type="ECO:0000313" key="3">
    <source>
        <dbReference type="Proteomes" id="UP000182034"/>
    </source>
</evidence>
<dbReference type="SUPFAM" id="SSF53756">
    <property type="entry name" value="UDP-Glycosyltransferase/glycogen phosphorylase"/>
    <property type="match status" value="1"/>
</dbReference>
<gene>
    <name evidence="2" type="ORF">SAMN05216324_103133</name>
</gene>